<reference evidence="2 3" key="1">
    <citation type="journal article" date="2014" name="Am. J. Bot.">
        <title>Genome assembly and annotation for red clover (Trifolium pratense; Fabaceae).</title>
        <authorList>
            <person name="Istvanek J."/>
            <person name="Jaros M."/>
            <person name="Krenek A."/>
            <person name="Repkova J."/>
        </authorList>
    </citation>
    <scope>NUCLEOTIDE SEQUENCE [LARGE SCALE GENOMIC DNA]</scope>
    <source>
        <strain evidence="3">cv. Tatra</strain>
        <tissue evidence="2">Young leaves</tissue>
    </source>
</reference>
<accession>A0A2K3P001</accession>
<evidence type="ECO:0000256" key="1">
    <source>
        <dbReference type="SAM" id="Phobius"/>
    </source>
</evidence>
<dbReference type="STRING" id="57577.A0A2K3P001"/>
<evidence type="ECO:0000313" key="2">
    <source>
        <dbReference type="EMBL" id="PNY08625.1"/>
    </source>
</evidence>
<keyword evidence="1" id="KW-1133">Transmembrane helix</keyword>
<dbReference type="AlphaFoldDB" id="A0A2K3P001"/>
<organism evidence="2 3">
    <name type="scientific">Trifolium pratense</name>
    <name type="common">Red clover</name>
    <dbReference type="NCBI Taxonomy" id="57577"/>
    <lineage>
        <taxon>Eukaryota</taxon>
        <taxon>Viridiplantae</taxon>
        <taxon>Streptophyta</taxon>
        <taxon>Embryophyta</taxon>
        <taxon>Tracheophyta</taxon>
        <taxon>Spermatophyta</taxon>
        <taxon>Magnoliopsida</taxon>
        <taxon>eudicotyledons</taxon>
        <taxon>Gunneridae</taxon>
        <taxon>Pentapetalae</taxon>
        <taxon>rosids</taxon>
        <taxon>fabids</taxon>
        <taxon>Fabales</taxon>
        <taxon>Fabaceae</taxon>
        <taxon>Papilionoideae</taxon>
        <taxon>50 kb inversion clade</taxon>
        <taxon>NPAAA clade</taxon>
        <taxon>Hologalegina</taxon>
        <taxon>IRL clade</taxon>
        <taxon>Trifolieae</taxon>
        <taxon>Trifolium</taxon>
    </lineage>
</organism>
<proteinExistence type="predicted"/>
<evidence type="ECO:0008006" key="4">
    <source>
        <dbReference type="Google" id="ProtNLM"/>
    </source>
</evidence>
<evidence type="ECO:0000313" key="3">
    <source>
        <dbReference type="Proteomes" id="UP000236291"/>
    </source>
</evidence>
<sequence length="273" mass="32060">MGSSSINLHKLKPGKSNKIHKHRQLRKIANLLRYVEMCVVLVLISRVSFQQLPLALKMSSEYFRGFTVSPRFVFLIGNIIIITLFAQSGHFSSNDSAKRRSSEDELYLEFLKNSSMYQRVQGFEQKKLSIKMENSIKGRRINDRCMVKFSEKECKKSDDDKKVRLEEKQGIKTECCKGMEVKEYIRRCQSEITLVRGVNSDDEKEQKVLQRCESENDERKRRNIEFDKQKMMEKSSCLYPEDGMSNDEFRRTVEAFIARQQKLRTNAIQSFYS</sequence>
<gene>
    <name evidence="2" type="ORF">L195_g005153</name>
</gene>
<protein>
    <recommendedName>
        <fullName evidence="4">DUF4408 domain-containing protein</fullName>
    </recommendedName>
</protein>
<comment type="caution">
    <text evidence="2">The sequence shown here is derived from an EMBL/GenBank/DDBJ whole genome shotgun (WGS) entry which is preliminary data.</text>
</comment>
<dbReference type="PANTHER" id="PTHR33640">
    <property type="entry name" value="TRANSMEMBRANE PROTEIN"/>
    <property type="match status" value="1"/>
</dbReference>
<dbReference type="EMBL" id="ASHM01002627">
    <property type="protein sequence ID" value="PNY08625.1"/>
    <property type="molecule type" value="Genomic_DNA"/>
</dbReference>
<reference evidence="2 3" key="2">
    <citation type="journal article" date="2017" name="Front. Plant Sci.">
        <title>Gene Classification and Mining of Molecular Markers Useful in Red Clover (Trifolium pratense) Breeding.</title>
        <authorList>
            <person name="Istvanek J."/>
            <person name="Dluhosova J."/>
            <person name="Dluhos P."/>
            <person name="Patkova L."/>
            <person name="Nedelnik J."/>
            <person name="Repkova J."/>
        </authorList>
    </citation>
    <scope>NUCLEOTIDE SEQUENCE [LARGE SCALE GENOMIC DNA]</scope>
    <source>
        <strain evidence="3">cv. Tatra</strain>
        <tissue evidence="2">Young leaves</tissue>
    </source>
</reference>
<feature type="transmembrane region" description="Helical" evidence="1">
    <location>
        <begin position="31"/>
        <end position="52"/>
    </location>
</feature>
<keyword evidence="1" id="KW-0472">Membrane</keyword>
<feature type="transmembrane region" description="Helical" evidence="1">
    <location>
        <begin position="72"/>
        <end position="91"/>
    </location>
</feature>
<keyword evidence="1" id="KW-0812">Transmembrane</keyword>
<name>A0A2K3P001_TRIPR</name>
<dbReference type="Proteomes" id="UP000236291">
    <property type="component" value="Unassembled WGS sequence"/>
</dbReference>
<dbReference type="PANTHER" id="PTHR33640:SF8">
    <property type="entry name" value="TRANSMEMBRANE PROTEIN"/>
    <property type="match status" value="1"/>
</dbReference>